<dbReference type="InterPro" id="IPR014710">
    <property type="entry name" value="RmlC-like_jellyroll"/>
</dbReference>
<dbReference type="FunFam" id="3.40.710.10:FF:000005">
    <property type="entry name" value="Glutaminase"/>
    <property type="match status" value="1"/>
</dbReference>
<dbReference type="Gene3D" id="3.40.710.10">
    <property type="entry name" value="DD-peptidase/beta-lactamase superfamily"/>
    <property type="match status" value="1"/>
</dbReference>
<feature type="binding site" evidence="7">
    <location>
        <position position="166"/>
    </location>
    <ligand>
        <name>substrate</name>
    </ligand>
</feature>
<accession>M2YG15</accession>
<dbReference type="PANTHER" id="PTHR12544">
    <property type="entry name" value="GLUTAMINASE"/>
    <property type="match status" value="1"/>
</dbReference>
<dbReference type="Gene3D" id="3.30.750.24">
    <property type="entry name" value="STAS domain"/>
    <property type="match status" value="1"/>
</dbReference>
<keyword evidence="11" id="KW-1185">Reference proteome</keyword>
<evidence type="ECO:0000256" key="4">
    <source>
        <dbReference type="ARBA" id="ARBA00022801"/>
    </source>
</evidence>
<evidence type="ECO:0000256" key="7">
    <source>
        <dbReference type="HAMAP-Rule" id="MF_00313"/>
    </source>
</evidence>
<dbReference type="GO" id="GO:0006543">
    <property type="term" value="P:L-glutamine catabolic process"/>
    <property type="evidence" value="ECO:0007669"/>
    <property type="project" value="TreeGrafter"/>
</dbReference>
<sequence length="721" mass="78601">MTSHDRQQRHETAQNTDDDQGTSYQLDENGDPLGWADTQRPSPEWSESEKLFGPSPIEGALAAVLDEVRELTEGEPSSSIPALANADPEKLAVVVATAGGHIYEAGDSRDCFSIQSISKAFVYGLAIEDRGFGGVDAKIDVEPSGESFNRISLHPETNRPANAMINAGAITASWLVDPHRGTARRERVRQLFSAFAGRELMMDPDVYSQEHKEGDRNRALGWMLSSVGIIEEDPTQALEDYFAQCSVMVDTRDLAIMGATLAAGGRNPFTDERVMEPVTVERVLSVMNSCGMYDDAGEWFVRVGLPGKSGVGGGIIAVVPGQLAVATFAPPLDQHGNSVRGTAACERISQAMDLHFARGPRPSKRTVRSIHSLADARSLTHRDEDSRRALSELASDVAVIEIQGNLLFPGTEETVRALRQSAQTASSVILDLSDVDQIAGFGRHLIAVTATELCEAGRDVALVVGDPWTDDWHDAWDTVWEDIWRDEPDDDPDGPSNPYTDSLPAISAARKIRTTTKPENLTVFATREEALAHVEDQLIEQLRRRDDDATASDADEMPDLDAESTIEAARSTDLLRDTDDEIAETIWSRAQELRVREGEPVLDLEPGESAVVLVVEGLVEMIPHGSHEDGSVVRRMRPGTVFRSSGVSDERLSVQAVAGTDLVVRVLDAPALRALEQEEPAAALELWRSMARAASEDLETALRANIGWEPGDHWNETPVED</sequence>
<dbReference type="EMBL" id="ANHZ02000003">
    <property type="protein sequence ID" value="EME37469.1"/>
    <property type="molecule type" value="Genomic_DNA"/>
</dbReference>
<feature type="binding site" evidence="7">
    <location>
        <position position="241"/>
    </location>
    <ligand>
        <name>substrate</name>
    </ligand>
</feature>
<feature type="binding site" evidence="7">
    <location>
        <position position="116"/>
    </location>
    <ligand>
        <name>substrate</name>
    </ligand>
</feature>
<feature type="region of interest" description="Disordered" evidence="8">
    <location>
        <begin position="1"/>
        <end position="53"/>
    </location>
</feature>
<dbReference type="PROSITE" id="PS50801">
    <property type="entry name" value="STAS"/>
    <property type="match status" value="1"/>
</dbReference>
<evidence type="ECO:0000256" key="1">
    <source>
        <dbReference type="ARBA" id="ARBA00011076"/>
    </source>
</evidence>
<feature type="compositionally biased region" description="Basic and acidic residues" evidence="8">
    <location>
        <begin position="1"/>
        <end position="12"/>
    </location>
</feature>
<dbReference type="SUPFAM" id="SSF56601">
    <property type="entry name" value="beta-lactamase/transpeptidase-like"/>
    <property type="match status" value="1"/>
</dbReference>
<feature type="binding site" evidence="7">
    <location>
        <position position="293"/>
    </location>
    <ligand>
        <name>substrate</name>
    </ligand>
</feature>
<dbReference type="GO" id="GO:0006537">
    <property type="term" value="P:glutamate biosynthetic process"/>
    <property type="evidence" value="ECO:0007669"/>
    <property type="project" value="TreeGrafter"/>
</dbReference>
<comment type="similarity">
    <text evidence="1 7">Belongs to the glutaminase family.</text>
</comment>
<feature type="binding site" evidence="7">
    <location>
        <position position="311"/>
    </location>
    <ligand>
        <name>substrate</name>
    </ligand>
</feature>
<dbReference type="InterPro" id="IPR012338">
    <property type="entry name" value="Beta-lactam/transpept-like"/>
</dbReference>
<feature type="region of interest" description="Disordered" evidence="8">
    <location>
        <begin position="484"/>
        <end position="503"/>
    </location>
</feature>
<dbReference type="SUPFAM" id="SSF51206">
    <property type="entry name" value="cAMP-binding domain-like"/>
    <property type="match status" value="1"/>
</dbReference>
<keyword evidence="4 7" id="KW-0378">Hydrolase</keyword>
<comment type="catalytic activity">
    <reaction evidence="5 7">
        <text>L-glutamine + H2O = L-glutamate + NH4(+)</text>
        <dbReference type="Rhea" id="RHEA:15889"/>
        <dbReference type="ChEBI" id="CHEBI:15377"/>
        <dbReference type="ChEBI" id="CHEBI:28938"/>
        <dbReference type="ChEBI" id="CHEBI:29985"/>
        <dbReference type="ChEBI" id="CHEBI:58359"/>
        <dbReference type="EC" id="3.5.1.2"/>
    </reaction>
</comment>
<dbReference type="AlphaFoldDB" id="M2YG15"/>
<dbReference type="EC" id="3.5.1.2" evidence="3 7"/>
<dbReference type="Gene3D" id="2.60.120.10">
    <property type="entry name" value="Jelly Rolls"/>
    <property type="match status" value="1"/>
</dbReference>
<evidence type="ECO:0000313" key="10">
    <source>
        <dbReference type="EMBL" id="EME37469.1"/>
    </source>
</evidence>
<dbReference type="InterPro" id="IPR015868">
    <property type="entry name" value="Glutaminase"/>
</dbReference>
<evidence type="ECO:0000256" key="6">
    <source>
        <dbReference type="ARBA" id="ARBA00070405"/>
    </source>
</evidence>
<evidence type="ECO:0000256" key="5">
    <source>
        <dbReference type="ARBA" id="ARBA00049534"/>
    </source>
</evidence>
<dbReference type="SUPFAM" id="SSF52091">
    <property type="entry name" value="SpoIIaa-like"/>
    <property type="match status" value="1"/>
</dbReference>
<name>M2YG15_9MICC</name>
<dbReference type="Proteomes" id="UP000009877">
    <property type="component" value="Unassembled WGS sequence"/>
</dbReference>
<comment type="subunit">
    <text evidence="2 7">Homotetramer.</text>
</comment>
<evidence type="ECO:0000256" key="2">
    <source>
        <dbReference type="ARBA" id="ARBA00011881"/>
    </source>
</evidence>
<keyword evidence="7" id="KW-0007">Acetylation</keyword>
<dbReference type="HAMAP" id="MF_00313">
    <property type="entry name" value="Glutaminase"/>
    <property type="match status" value="1"/>
</dbReference>
<feature type="binding site" evidence="7">
    <location>
        <position position="217"/>
    </location>
    <ligand>
        <name>substrate</name>
    </ligand>
</feature>
<protein>
    <recommendedName>
        <fullName evidence="6 7">Glutaminase</fullName>
        <ecNumber evidence="3 7">3.5.1.2</ecNumber>
    </recommendedName>
</protein>
<evidence type="ECO:0000313" key="11">
    <source>
        <dbReference type="Proteomes" id="UP000009877"/>
    </source>
</evidence>
<evidence type="ECO:0000256" key="3">
    <source>
        <dbReference type="ARBA" id="ARBA00012918"/>
    </source>
</evidence>
<dbReference type="InterPro" id="IPR018490">
    <property type="entry name" value="cNMP-bd_dom_sf"/>
</dbReference>
<dbReference type="InterPro" id="IPR036513">
    <property type="entry name" value="STAS_dom_sf"/>
</dbReference>
<feature type="binding site" evidence="7">
    <location>
        <position position="210"/>
    </location>
    <ligand>
        <name>substrate</name>
    </ligand>
</feature>
<reference evidence="10 11" key="1">
    <citation type="journal article" date="2014" name="Genome Announc.">
        <title>Draft Genome Sequence of Kocuria palustris PEL.</title>
        <authorList>
            <person name="Sharma G."/>
            <person name="Khatri I."/>
            <person name="Subramanian S."/>
        </authorList>
    </citation>
    <scope>NUCLEOTIDE SEQUENCE [LARGE SCALE GENOMIC DNA]</scope>
    <source>
        <strain evidence="10 11">PEL</strain>
    </source>
</reference>
<gene>
    <name evidence="7" type="primary">glsA</name>
    <name evidence="10" type="ORF">C884_01520</name>
</gene>
<dbReference type="RefSeq" id="WP_006213573.1">
    <property type="nucleotide sequence ID" value="NZ_ANHZ02000003.1"/>
</dbReference>
<dbReference type="GO" id="GO:0004359">
    <property type="term" value="F:glutaminase activity"/>
    <property type="evidence" value="ECO:0007669"/>
    <property type="project" value="UniProtKB-UniRule"/>
</dbReference>
<dbReference type="Pfam" id="PF04960">
    <property type="entry name" value="Glutaminase"/>
    <property type="match status" value="1"/>
</dbReference>
<proteinExistence type="inferred from homology"/>
<dbReference type="PANTHER" id="PTHR12544:SF29">
    <property type="entry name" value="GLUTAMINASE"/>
    <property type="match status" value="1"/>
</dbReference>
<feature type="domain" description="STAS" evidence="9">
    <location>
        <begin position="387"/>
        <end position="463"/>
    </location>
</feature>
<organism evidence="10 11">
    <name type="scientific">Kocuria palustris PEL</name>
    <dbReference type="NCBI Taxonomy" id="1236550"/>
    <lineage>
        <taxon>Bacteria</taxon>
        <taxon>Bacillati</taxon>
        <taxon>Actinomycetota</taxon>
        <taxon>Actinomycetes</taxon>
        <taxon>Micrococcales</taxon>
        <taxon>Micrococcaceae</taxon>
        <taxon>Kocuria</taxon>
    </lineage>
</organism>
<dbReference type="NCBIfam" id="TIGR03814">
    <property type="entry name" value="Gln_ase"/>
    <property type="match status" value="1"/>
</dbReference>
<comment type="caution">
    <text evidence="10">The sequence shown here is derived from an EMBL/GenBank/DDBJ whole genome shotgun (WGS) entry which is preliminary data.</text>
</comment>
<evidence type="ECO:0000259" key="9">
    <source>
        <dbReference type="PROSITE" id="PS50801"/>
    </source>
</evidence>
<evidence type="ECO:0000256" key="8">
    <source>
        <dbReference type="SAM" id="MobiDB-lite"/>
    </source>
</evidence>
<dbReference type="InterPro" id="IPR002645">
    <property type="entry name" value="STAS_dom"/>
</dbReference>
<dbReference type="Pfam" id="PF01740">
    <property type="entry name" value="STAS"/>
    <property type="match status" value="1"/>
</dbReference>